<dbReference type="GO" id="GO:0007021">
    <property type="term" value="P:tubulin complex assembly"/>
    <property type="evidence" value="ECO:0007669"/>
    <property type="project" value="UniProtKB-UniRule"/>
</dbReference>
<keyword evidence="5 9" id="KW-0963">Cytoplasm</keyword>
<evidence type="ECO:0000256" key="1">
    <source>
        <dbReference type="ARBA" id="ARBA00003046"/>
    </source>
</evidence>
<evidence type="ECO:0000313" key="10">
    <source>
        <dbReference type="EMBL" id="KTA99448.1"/>
    </source>
</evidence>
<dbReference type="GO" id="GO:0005829">
    <property type="term" value="C:cytosol"/>
    <property type="evidence" value="ECO:0007669"/>
    <property type="project" value="TreeGrafter"/>
</dbReference>
<dbReference type="AlphaFoldDB" id="A0A0W0EDZ0"/>
<keyword evidence="6 9" id="KW-0493">Microtubule</keyword>
<dbReference type="VEuPathDB" id="FungiDB:GW608_C02717"/>
<dbReference type="EMBL" id="LLZZ01000144">
    <property type="protein sequence ID" value="KTA99448.1"/>
    <property type="molecule type" value="Genomic_DNA"/>
</dbReference>
<accession>A0A0W0EDZ0</accession>
<evidence type="ECO:0000256" key="8">
    <source>
        <dbReference type="ARBA" id="ARBA00023212"/>
    </source>
</evidence>
<dbReference type="OrthoDB" id="296187at2759"/>
<evidence type="ECO:0000256" key="6">
    <source>
        <dbReference type="ARBA" id="ARBA00022701"/>
    </source>
</evidence>
<evidence type="ECO:0000256" key="5">
    <source>
        <dbReference type="ARBA" id="ARBA00022490"/>
    </source>
</evidence>
<evidence type="ECO:0000256" key="9">
    <source>
        <dbReference type="RuleBase" id="RU364030"/>
    </source>
</evidence>
<evidence type="ECO:0000313" key="11">
    <source>
        <dbReference type="Proteomes" id="UP000054886"/>
    </source>
</evidence>
<comment type="similarity">
    <text evidence="3 9">Belongs to the TBCA family.</text>
</comment>
<gene>
    <name evidence="10" type="ORF">AO440_000516</name>
</gene>
<proteinExistence type="inferred from homology"/>
<evidence type="ECO:0000256" key="3">
    <source>
        <dbReference type="ARBA" id="ARBA00006806"/>
    </source>
</evidence>
<dbReference type="GO" id="GO:0048487">
    <property type="term" value="F:beta-tubulin binding"/>
    <property type="evidence" value="ECO:0007669"/>
    <property type="project" value="EnsemblFungi"/>
</dbReference>
<dbReference type="VEuPathDB" id="FungiDB:GVI51_C02651"/>
<dbReference type="VEuPathDB" id="FungiDB:B1J91_C02849g"/>
<dbReference type="VEuPathDB" id="FungiDB:CAGL0C02849g"/>
<dbReference type="PhylomeDB" id="A0A0W0EDZ0"/>
<dbReference type="GO" id="GO:0007023">
    <property type="term" value="P:post-chaperonin tubulin folding pathway"/>
    <property type="evidence" value="ECO:0007669"/>
    <property type="project" value="UniProtKB-UniRule"/>
</dbReference>
<reference evidence="10 11" key="1">
    <citation type="submission" date="2015-10" db="EMBL/GenBank/DDBJ databases">
        <title>Draft genomes sequences of Candida glabrata isolates 1A, 1B, 2A, 2B, 3A and 3B.</title>
        <authorList>
            <person name="Haavelsrud O.E."/>
            <person name="Gaustad P."/>
        </authorList>
    </citation>
    <scope>NUCLEOTIDE SEQUENCE [LARGE SCALE GENOMIC DNA]</scope>
    <source>
        <strain evidence="10">910700640</strain>
    </source>
</reference>
<comment type="function">
    <text evidence="1">Tubulin-folding protein; involved in the early step of the tubulin folding pathway.</text>
</comment>
<evidence type="ECO:0000256" key="2">
    <source>
        <dbReference type="ARBA" id="ARBA00004245"/>
    </source>
</evidence>
<name>A0A0W0EDZ0_CANGB</name>
<dbReference type="Pfam" id="PF02970">
    <property type="entry name" value="TBCA"/>
    <property type="match status" value="1"/>
</dbReference>
<evidence type="ECO:0000256" key="4">
    <source>
        <dbReference type="ARBA" id="ARBA00015002"/>
    </source>
</evidence>
<organism evidence="10 11">
    <name type="scientific">Candida glabrata</name>
    <name type="common">Yeast</name>
    <name type="synonym">Torulopsis glabrata</name>
    <dbReference type="NCBI Taxonomy" id="5478"/>
    <lineage>
        <taxon>Eukaryota</taxon>
        <taxon>Fungi</taxon>
        <taxon>Dikarya</taxon>
        <taxon>Ascomycota</taxon>
        <taxon>Saccharomycotina</taxon>
        <taxon>Saccharomycetes</taxon>
        <taxon>Saccharomycetales</taxon>
        <taxon>Saccharomycetaceae</taxon>
        <taxon>Nakaseomyces</taxon>
    </lineage>
</organism>
<dbReference type="PANTHER" id="PTHR21500">
    <property type="entry name" value="TUBULIN-SPECIFIC CHAPERONE A"/>
    <property type="match status" value="1"/>
</dbReference>
<sequence>MSPTQLEIKVKALQRLVKEEKYYLQELKDQKKHVDELKADSSVDKYDLKKQEEVLADTERLLPTLYVKIKEFQDNLEEYLNTYNGNEDTKEAKEAIETSKKLLSKH</sequence>
<evidence type="ECO:0000256" key="7">
    <source>
        <dbReference type="ARBA" id="ARBA00023186"/>
    </source>
</evidence>
<comment type="subcellular location">
    <subcellularLocation>
        <location evidence="2 9">Cytoplasm</location>
        <location evidence="2 9">Cytoskeleton</location>
    </subcellularLocation>
</comment>
<keyword evidence="7 9" id="KW-0143">Chaperone</keyword>
<keyword evidence="8 9" id="KW-0206">Cytoskeleton</keyword>
<dbReference type="FunFam" id="1.20.58.90:FF:000010">
    <property type="entry name" value="Tubulin-specific chaperone A"/>
    <property type="match status" value="1"/>
</dbReference>
<comment type="subunit">
    <text evidence="9">Supercomplex made of cofactors A to E. Cofactors A and D function by capturing and stabilizing tubulin in a quasi-native conformation. Cofactor E binds to the cofactor D-tubulin complex; interaction with cofactor C then causes the release of tubulin polypeptides that are committed to the native state.</text>
</comment>
<dbReference type="Gene3D" id="1.20.58.90">
    <property type="match status" value="1"/>
</dbReference>
<dbReference type="SUPFAM" id="SSF46988">
    <property type="entry name" value="Tubulin chaperone cofactor A"/>
    <property type="match status" value="1"/>
</dbReference>
<dbReference type="Proteomes" id="UP000054886">
    <property type="component" value="Unassembled WGS sequence"/>
</dbReference>
<dbReference type="InterPro" id="IPR036126">
    <property type="entry name" value="TBCA_sf"/>
</dbReference>
<dbReference type="GO" id="GO:0005874">
    <property type="term" value="C:microtubule"/>
    <property type="evidence" value="ECO:0007669"/>
    <property type="project" value="UniProtKB-KW"/>
</dbReference>
<dbReference type="OMA" id="EECEMMI"/>
<protein>
    <recommendedName>
        <fullName evidence="4 9">Tubulin-specific chaperone A</fullName>
    </recommendedName>
</protein>
<dbReference type="InterPro" id="IPR004226">
    <property type="entry name" value="TBCA"/>
</dbReference>
<dbReference type="VEuPathDB" id="FungiDB:GWK60_C02475"/>
<comment type="caution">
    <text evidence="10">The sequence shown here is derived from an EMBL/GenBank/DDBJ whole genome shotgun (WGS) entry which is preliminary data.</text>
</comment>
<dbReference type="PANTHER" id="PTHR21500:SF0">
    <property type="entry name" value="TUBULIN-SPECIFIC CHAPERONE A"/>
    <property type="match status" value="1"/>
</dbReference>